<organism evidence="2 3">
    <name type="scientific">Sphingomonas glacialis</name>
    <dbReference type="NCBI Taxonomy" id="658225"/>
    <lineage>
        <taxon>Bacteria</taxon>
        <taxon>Pseudomonadati</taxon>
        <taxon>Pseudomonadota</taxon>
        <taxon>Alphaproteobacteria</taxon>
        <taxon>Sphingomonadales</taxon>
        <taxon>Sphingomonadaceae</taxon>
        <taxon>Sphingomonas</taxon>
    </lineage>
</organism>
<evidence type="ECO:0008006" key="4">
    <source>
        <dbReference type="Google" id="ProtNLM"/>
    </source>
</evidence>
<keyword evidence="1" id="KW-0732">Signal</keyword>
<dbReference type="EMBL" id="RCZC01000013">
    <property type="protein sequence ID" value="TPG46524.1"/>
    <property type="molecule type" value="Genomic_DNA"/>
</dbReference>
<feature type="signal peptide" evidence="1">
    <location>
        <begin position="1"/>
        <end position="22"/>
    </location>
</feature>
<evidence type="ECO:0000256" key="1">
    <source>
        <dbReference type="SAM" id="SignalP"/>
    </source>
</evidence>
<protein>
    <recommendedName>
        <fullName evidence="4">UrcA family protein</fullName>
    </recommendedName>
</protein>
<dbReference type="AlphaFoldDB" id="A0A502FB28"/>
<evidence type="ECO:0000313" key="2">
    <source>
        <dbReference type="EMBL" id="TPG46524.1"/>
    </source>
</evidence>
<gene>
    <name evidence="2" type="ORF">EAH76_23165</name>
</gene>
<sequence length="137" mass="14298">MKSKANFLIAIIAAGTSVPIAAADESPKERYEVDRTCAAVSVVAIERNDLPSTIPATDAAPIAALFLKRTQTSGQRVGLDAAAISDDIGAVHQSIIANLTSADTVQATAERSDTARMLKNCAALVGFEVERSVASRQ</sequence>
<reference evidence="2 3" key="1">
    <citation type="journal article" date="2019" name="Environ. Microbiol.">
        <title>Species interactions and distinct microbial communities in high Arctic permafrost affected cryosols are associated with the CH4 and CO2 gas fluxes.</title>
        <authorList>
            <person name="Altshuler I."/>
            <person name="Hamel J."/>
            <person name="Turney S."/>
            <person name="Magnuson E."/>
            <person name="Levesque R."/>
            <person name="Greer C."/>
            <person name="Whyte L.G."/>
        </authorList>
    </citation>
    <scope>NUCLEOTIDE SEQUENCE [LARGE SCALE GENOMIC DNA]</scope>
    <source>
        <strain evidence="2 3">E6.1</strain>
    </source>
</reference>
<dbReference type="Proteomes" id="UP000319931">
    <property type="component" value="Unassembled WGS sequence"/>
</dbReference>
<dbReference type="RefSeq" id="WP_140852643.1">
    <property type="nucleotide sequence ID" value="NZ_RCZC01000013.1"/>
</dbReference>
<accession>A0A502FB28</accession>
<feature type="chain" id="PRO_5021310874" description="UrcA family protein" evidence="1">
    <location>
        <begin position="23"/>
        <end position="137"/>
    </location>
</feature>
<name>A0A502FB28_9SPHN</name>
<keyword evidence="3" id="KW-1185">Reference proteome</keyword>
<comment type="caution">
    <text evidence="2">The sequence shown here is derived from an EMBL/GenBank/DDBJ whole genome shotgun (WGS) entry which is preliminary data.</text>
</comment>
<proteinExistence type="predicted"/>
<evidence type="ECO:0000313" key="3">
    <source>
        <dbReference type="Proteomes" id="UP000319931"/>
    </source>
</evidence>